<name>A0A6P8I5E0_ACTTE</name>
<keyword evidence="16" id="KW-0539">Nucleus</keyword>
<dbReference type="OrthoDB" id="10256725at2759"/>
<evidence type="ECO:0000256" key="22">
    <source>
        <dbReference type="ARBA" id="ARBA00042757"/>
    </source>
</evidence>
<dbReference type="GeneID" id="116299279"/>
<evidence type="ECO:0000256" key="15">
    <source>
        <dbReference type="ARBA" id="ARBA00022949"/>
    </source>
</evidence>
<dbReference type="PIRSF" id="PIRSF000904">
    <property type="entry name" value="FBPtase_SBPase"/>
    <property type="match status" value="1"/>
</dbReference>
<evidence type="ECO:0000313" key="27">
    <source>
        <dbReference type="Proteomes" id="UP000515163"/>
    </source>
</evidence>
<evidence type="ECO:0000256" key="1">
    <source>
        <dbReference type="ARBA" id="ARBA00001273"/>
    </source>
</evidence>
<evidence type="ECO:0000256" key="12">
    <source>
        <dbReference type="ARBA" id="ARBA00022801"/>
    </source>
</evidence>
<dbReference type="Gene3D" id="3.40.190.80">
    <property type="match status" value="1"/>
</dbReference>
<evidence type="ECO:0000256" key="19">
    <source>
        <dbReference type="ARBA" id="ARBA00037516"/>
    </source>
</evidence>
<comment type="function">
    <text evidence="19">Catalyzes the hydrolysis of fructose 1,6-bisphosphate to fructose 6-phosphate in the presence of divalent cations and probably participates in glycogen synthesis from carbohydrate precursors, such as lactate.</text>
</comment>
<keyword evidence="15" id="KW-0965">Cell junction</keyword>
<dbReference type="Proteomes" id="UP000515163">
    <property type="component" value="Unplaced"/>
</dbReference>
<comment type="subunit">
    <text evidence="20">Homotetramer. Interacts with ALDOA; the interaction blocks inhibition by physiological concentrations of AMP and reduces inhibition by Ca(2+). Interacts with alpha-actinin and F-actin.</text>
</comment>
<dbReference type="Pfam" id="PF00316">
    <property type="entry name" value="FBPase"/>
    <property type="match status" value="1"/>
</dbReference>
<dbReference type="Gene3D" id="3.30.540.10">
    <property type="entry name" value="Fructose-1,6-Bisphosphatase, subunit A, domain 1"/>
    <property type="match status" value="1"/>
</dbReference>
<comment type="catalytic activity">
    <reaction evidence="1">
        <text>beta-D-fructose 1,6-bisphosphate + H2O = beta-D-fructose 6-phosphate + phosphate</text>
        <dbReference type="Rhea" id="RHEA:11064"/>
        <dbReference type="ChEBI" id="CHEBI:15377"/>
        <dbReference type="ChEBI" id="CHEBI:32966"/>
        <dbReference type="ChEBI" id="CHEBI:43474"/>
        <dbReference type="ChEBI" id="CHEBI:57634"/>
        <dbReference type="EC" id="3.1.3.11"/>
    </reaction>
</comment>
<keyword evidence="14" id="KW-0460">Magnesium</keyword>
<dbReference type="AlphaFoldDB" id="A0A6P8I5E0"/>
<dbReference type="GO" id="GO:0046872">
    <property type="term" value="F:metal ion binding"/>
    <property type="evidence" value="ECO:0007669"/>
    <property type="project" value="UniProtKB-KW"/>
</dbReference>
<evidence type="ECO:0000313" key="28">
    <source>
        <dbReference type="RefSeq" id="XP_031563769.1"/>
    </source>
</evidence>
<keyword evidence="17 24" id="KW-0119">Carbohydrate metabolism</keyword>
<keyword evidence="11" id="KW-0479">Metal-binding</keyword>
<dbReference type="GO" id="GO:0042132">
    <property type="term" value="F:fructose 1,6-bisphosphate 1-phosphatase activity"/>
    <property type="evidence" value="ECO:0007669"/>
    <property type="project" value="UniProtKB-EC"/>
</dbReference>
<dbReference type="InterPro" id="IPR044015">
    <property type="entry name" value="FBPase_C_dom"/>
</dbReference>
<dbReference type="GO" id="GO:0030018">
    <property type="term" value="C:Z disc"/>
    <property type="evidence" value="ECO:0007669"/>
    <property type="project" value="UniProtKB-SubCell"/>
</dbReference>
<keyword evidence="27" id="KW-1185">Reference proteome</keyword>
<dbReference type="HAMAP" id="MF_01855">
    <property type="entry name" value="FBPase_class1"/>
    <property type="match status" value="1"/>
</dbReference>
<dbReference type="RefSeq" id="XP_031563769.1">
    <property type="nucleotide sequence ID" value="XM_031707909.1"/>
</dbReference>
<dbReference type="PROSITE" id="PS00124">
    <property type="entry name" value="FBPASE"/>
    <property type="match status" value="1"/>
</dbReference>
<comment type="subcellular location">
    <subcellularLocation>
        <location evidence="5">Cell junction</location>
    </subcellularLocation>
    <subcellularLocation>
        <location evidence="4">Cytoplasm</location>
        <location evidence="4">Myofibril</location>
        <location evidence="4">Sarcomere</location>
        <location evidence="4">Z line</location>
    </subcellularLocation>
    <subcellularLocation>
        <location evidence="3">Nucleus</location>
    </subcellularLocation>
</comment>
<dbReference type="SUPFAM" id="SSF56655">
    <property type="entry name" value="Carbohydrate phosphatase"/>
    <property type="match status" value="1"/>
</dbReference>
<evidence type="ECO:0000259" key="25">
    <source>
        <dbReference type="Pfam" id="PF00316"/>
    </source>
</evidence>
<evidence type="ECO:0000256" key="18">
    <source>
        <dbReference type="ARBA" id="ARBA00032973"/>
    </source>
</evidence>
<evidence type="ECO:0000256" key="6">
    <source>
        <dbReference type="ARBA" id="ARBA00004742"/>
    </source>
</evidence>
<dbReference type="FunFam" id="3.30.540.10:FF:000005">
    <property type="entry name" value="Fructose-1,6-bisphosphatase isozyme 2"/>
    <property type="match status" value="1"/>
</dbReference>
<comment type="similarity">
    <text evidence="7 24">Belongs to the FBPase class 1 family.</text>
</comment>
<evidence type="ECO:0000256" key="14">
    <source>
        <dbReference type="ARBA" id="ARBA00022842"/>
    </source>
</evidence>
<dbReference type="GO" id="GO:0005634">
    <property type="term" value="C:nucleus"/>
    <property type="evidence" value="ECO:0007669"/>
    <property type="project" value="UniProtKB-SubCell"/>
</dbReference>
<dbReference type="KEGG" id="aten:116299279"/>
<dbReference type="NCBIfam" id="NF006778">
    <property type="entry name" value="PRK09293.1-1"/>
    <property type="match status" value="1"/>
</dbReference>
<dbReference type="GO" id="GO:0006002">
    <property type="term" value="P:fructose 6-phosphate metabolic process"/>
    <property type="evidence" value="ECO:0007669"/>
    <property type="project" value="TreeGrafter"/>
</dbReference>
<evidence type="ECO:0000256" key="7">
    <source>
        <dbReference type="ARBA" id="ARBA00010941"/>
    </source>
</evidence>
<organism evidence="27 28">
    <name type="scientific">Actinia tenebrosa</name>
    <name type="common">Australian red waratah sea anemone</name>
    <dbReference type="NCBI Taxonomy" id="6105"/>
    <lineage>
        <taxon>Eukaryota</taxon>
        <taxon>Metazoa</taxon>
        <taxon>Cnidaria</taxon>
        <taxon>Anthozoa</taxon>
        <taxon>Hexacorallia</taxon>
        <taxon>Actiniaria</taxon>
        <taxon>Actiniidae</taxon>
        <taxon>Actinia</taxon>
    </lineage>
</organism>
<accession>A0A6P8I5E0</accession>
<evidence type="ECO:0000256" key="8">
    <source>
        <dbReference type="ARBA" id="ARBA00013093"/>
    </source>
</evidence>
<dbReference type="PANTHER" id="PTHR11556">
    <property type="entry name" value="FRUCTOSE-1,6-BISPHOSPHATASE-RELATED"/>
    <property type="match status" value="1"/>
</dbReference>
<dbReference type="PIRSF" id="PIRSF500210">
    <property type="entry name" value="FBPtase"/>
    <property type="match status" value="1"/>
</dbReference>
<keyword evidence="10" id="KW-0597">Phosphoprotein</keyword>
<evidence type="ECO:0000256" key="3">
    <source>
        <dbReference type="ARBA" id="ARBA00004123"/>
    </source>
</evidence>
<feature type="domain" description="Fructose-1-6-bisphosphatase class 1 C-terminal" evidence="26">
    <location>
        <begin position="204"/>
        <end position="330"/>
    </location>
</feature>
<comment type="cofactor">
    <cofactor evidence="2">
        <name>Mg(2+)</name>
        <dbReference type="ChEBI" id="CHEBI:18420"/>
    </cofactor>
</comment>
<dbReference type="GO" id="GO:0005986">
    <property type="term" value="P:sucrose biosynthetic process"/>
    <property type="evidence" value="ECO:0007669"/>
    <property type="project" value="TreeGrafter"/>
</dbReference>
<evidence type="ECO:0000256" key="11">
    <source>
        <dbReference type="ARBA" id="ARBA00022723"/>
    </source>
</evidence>
<protein>
    <recommendedName>
        <fullName evidence="21">Fructose-1,6-bisphosphatase isozyme 2</fullName>
        <ecNumber evidence="8">3.1.3.11</ecNumber>
    </recommendedName>
    <alternativeName>
        <fullName evidence="18">D-fructose-1,6-bisphosphate 1-phosphohydrolase</fullName>
    </alternativeName>
    <alternativeName>
        <fullName evidence="22">D-fructose-1,6-bisphosphate 1-phosphohydrolase 2</fullName>
    </alternativeName>
    <alternativeName>
        <fullName evidence="23">Muscle FBPase</fullName>
    </alternativeName>
</protein>
<dbReference type="GO" id="GO:0030388">
    <property type="term" value="P:fructose 1,6-bisphosphate metabolic process"/>
    <property type="evidence" value="ECO:0007669"/>
    <property type="project" value="TreeGrafter"/>
</dbReference>
<dbReference type="GO" id="GO:0070161">
    <property type="term" value="C:anchoring junction"/>
    <property type="evidence" value="ECO:0007669"/>
    <property type="project" value="UniProtKB-SubCell"/>
</dbReference>
<evidence type="ECO:0000256" key="4">
    <source>
        <dbReference type="ARBA" id="ARBA00004216"/>
    </source>
</evidence>
<dbReference type="InterPro" id="IPR020548">
    <property type="entry name" value="Fructose_bisphosphatase_AS"/>
</dbReference>
<dbReference type="InParanoid" id="A0A6P8I5E0"/>
<dbReference type="GO" id="GO:0005829">
    <property type="term" value="C:cytosol"/>
    <property type="evidence" value="ECO:0007669"/>
    <property type="project" value="TreeGrafter"/>
</dbReference>
<dbReference type="FunCoup" id="A0A6P8I5E0">
    <property type="interactions" value="1045"/>
</dbReference>
<evidence type="ECO:0000256" key="24">
    <source>
        <dbReference type="RuleBase" id="RU000508"/>
    </source>
</evidence>
<keyword evidence="12 24" id="KW-0378">Hydrolase</keyword>
<dbReference type="GO" id="GO:0006094">
    <property type="term" value="P:gluconeogenesis"/>
    <property type="evidence" value="ECO:0007669"/>
    <property type="project" value="UniProtKB-UniPathway"/>
</dbReference>
<dbReference type="InterPro" id="IPR000146">
    <property type="entry name" value="FBPase_class-1"/>
</dbReference>
<dbReference type="InterPro" id="IPR033391">
    <property type="entry name" value="FBPase_N"/>
</dbReference>
<evidence type="ECO:0000259" key="26">
    <source>
        <dbReference type="Pfam" id="PF18913"/>
    </source>
</evidence>
<evidence type="ECO:0000256" key="9">
    <source>
        <dbReference type="ARBA" id="ARBA00022490"/>
    </source>
</evidence>
<evidence type="ECO:0000256" key="23">
    <source>
        <dbReference type="ARBA" id="ARBA00043165"/>
    </source>
</evidence>
<dbReference type="CDD" id="cd00354">
    <property type="entry name" value="FBPase"/>
    <property type="match status" value="1"/>
</dbReference>
<evidence type="ECO:0000256" key="17">
    <source>
        <dbReference type="ARBA" id="ARBA00023277"/>
    </source>
</evidence>
<evidence type="ECO:0000256" key="5">
    <source>
        <dbReference type="ARBA" id="ARBA00004282"/>
    </source>
</evidence>
<feature type="domain" description="Fructose-1-6-bisphosphatase class I N-terminal" evidence="25">
    <location>
        <begin position="8"/>
        <end position="195"/>
    </location>
</feature>
<dbReference type="Pfam" id="PF18913">
    <property type="entry name" value="FBPase_C"/>
    <property type="match status" value="1"/>
</dbReference>
<dbReference type="PRINTS" id="PR00115">
    <property type="entry name" value="F16BPHPHTASE"/>
</dbReference>
<dbReference type="UniPathway" id="UPA00138"/>
<keyword evidence="9" id="KW-0963">Cytoplasm</keyword>
<evidence type="ECO:0000256" key="16">
    <source>
        <dbReference type="ARBA" id="ARBA00023242"/>
    </source>
</evidence>
<proteinExistence type="inferred from homology"/>
<keyword evidence="13" id="KW-0106">Calcium</keyword>
<dbReference type="EC" id="3.1.3.11" evidence="8"/>
<sequence length="338" mass="36846">MVDTNAVTLTRFVLSEQRKVEGATGDLTQLLNAIMTAVKATSSAVRKAGIARLYGIAGDTNVSGDAQQKLDVMANELFINMLKSSYTTCLLVSEENETVIEVETEKQGKYVVWFDPLDGSSNIDCLASIGSIFGIAKKLSDNGPPSQKDGLQPGKNMVAAGYALFGSATVVVLSTGHGVNCFTLDPSIGEFVLTNPNIKMKPRGKLIYSVNEGNQAYFFEPMKKYLEMIKNPTDSRGPYASRYVGSMVSDLHRTLVYGGIFMYPPNTKSPKGKLRLLYECNPMAYIITQAGGMATDGIQNILDIIPTSLHQRSPIFIGSSEDVKDYLKCVEECNKEQK</sequence>
<evidence type="ECO:0000256" key="10">
    <source>
        <dbReference type="ARBA" id="ARBA00022553"/>
    </source>
</evidence>
<dbReference type="InterPro" id="IPR028343">
    <property type="entry name" value="FBPtase"/>
</dbReference>
<comment type="pathway">
    <text evidence="6">Carbohydrate biosynthesis; gluconeogenesis.</text>
</comment>
<evidence type="ECO:0000256" key="20">
    <source>
        <dbReference type="ARBA" id="ARBA00038670"/>
    </source>
</evidence>
<gene>
    <name evidence="28" type="primary">LOC116299279</name>
</gene>
<evidence type="ECO:0000256" key="2">
    <source>
        <dbReference type="ARBA" id="ARBA00001946"/>
    </source>
</evidence>
<dbReference type="PANTHER" id="PTHR11556:SF1">
    <property type="entry name" value="FRUCTOSE-BISPHOSPHATASE"/>
    <property type="match status" value="1"/>
</dbReference>
<evidence type="ECO:0000256" key="13">
    <source>
        <dbReference type="ARBA" id="ARBA00022837"/>
    </source>
</evidence>
<dbReference type="GO" id="GO:0006000">
    <property type="term" value="P:fructose metabolic process"/>
    <property type="evidence" value="ECO:0007669"/>
    <property type="project" value="TreeGrafter"/>
</dbReference>
<reference evidence="28" key="1">
    <citation type="submission" date="2025-08" db="UniProtKB">
        <authorList>
            <consortium name="RefSeq"/>
        </authorList>
    </citation>
    <scope>IDENTIFICATION</scope>
    <source>
        <tissue evidence="28">Tentacle</tissue>
    </source>
</reference>
<evidence type="ECO:0000256" key="21">
    <source>
        <dbReference type="ARBA" id="ARBA00040321"/>
    </source>
</evidence>
<dbReference type="FunFam" id="3.40.190.80:FF:000001">
    <property type="entry name" value="Fructose-1,6-bisphosphatase class 1"/>
    <property type="match status" value="1"/>
</dbReference>